<evidence type="ECO:0000313" key="9">
    <source>
        <dbReference type="EMBL" id="OBA22617.1"/>
    </source>
</evidence>
<dbReference type="Pfam" id="PF00270">
    <property type="entry name" value="DEAD"/>
    <property type="match status" value="1"/>
</dbReference>
<dbReference type="RefSeq" id="XP_018713113.1">
    <property type="nucleotide sequence ID" value="XM_018857145.1"/>
</dbReference>
<keyword evidence="3" id="KW-0378">Hydrolase</keyword>
<dbReference type="InterPro" id="IPR014001">
    <property type="entry name" value="Helicase_ATP-bd"/>
</dbReference>
<dbReference type="SMART" id="SM00487">
    <property type="entry name" value="DEXDc"/>
    <property type="match status" value="1"/>
</dbReference>
<accession>A0A1A0HFE2</accession>
<dbReference type="EC" id="3.6.4.13" evidence="1"/>
<feature type="compositionally biased region" description="Basic and acidic residues" evidence="6">
    <location>
        <begin position="31"/>
        <end position="42"/>
    </location>
</feature>
<dbReference type="InterPro" id="IPR001650">
    <property type="entry name" value="Helicase_C-like"/>
</dbReference>
<dbReference type="OrthoDB" id="196131at2759"/>
<feature type="domain" description="Helicase C-terminal" evidence="8">
    <location>
        <begin position="418"/>
        <end position="566"/>
    </location>
</feature>
<protein>
    <recommendedName>
        <fullName evidence="1">RNA helicase</fullName>
        <ecNumber evidence="1">3.6.4.13</ecNumber>
    </recommendedName>
</protein>
<dbReference type="InterPro" id="IPR011545">
    <property type="entry name" value="DEAD/DEAH_box_helicase_dom"/>
</dbReference>
<evidence type="ECO:0000256" key="4">
    <source>
        <dbReference type="ARBA" id="ARBA00022806"/>
    </source>
</evidence>
<dbReference type="AlphaFoldDB" id="A0A1A0HFE2"/>
<reference evidence="9 10" key="1">
    <citation type="submission" date="2016-05" db="EMBL/GenBank/DDBJ databases">
        <title>Comparative genomics of biotechnologically important yeasts.</title>
        <authorList>
            <consortium name="DOE Joint Genome Institute"/>
            <person name="Riley R."/>
            <person name="Haridas S."/>
            <person name="Wolfe K.H."/>
            <person name="Lopes M.R."/>
            <person name="Hittinger C.T."/>
            <person name="Goker M."/>
            <person name="Salamov A."/>
            <person name="Wisecaver J."/>
            <person name="Long T.M."/>
            <person name="Aerts A.L."/>
            <person name="Barry K."/>
            <person name="Choi C."/>
            <person name="Clum A."/>
            <person name="Coughlan A.Y."/>
            <person name="Deshpande S."/>
            <person name="Douglass A.P."/>
            <person name="Hanson S.J."/>
            <person name="Klenk H.-P."/>
            <person name="LaButti K."/>
            <person name="Lapidus A."/>
            <person name="Lindquist E."/>
            <person name="Lipzen A."/>
            <person name="Meier-kolthoff J.P."/>
            <person name="Ohm R.A."/>
            <person name="Otillar R.P."/>
            <person name="Pangilinan J."/>
            <person name="Peng Y."/>
            <person name="Rokas A."/>
            <person name="Rosa C.A."/>
            <person name="Scheuner C."/>
            <person name="Sibirny A.A."/>
            <person name="Slot J.C."/>
            <person name="Stielow J.B."/>
            <person name="Sun H."/>
            <person name="Kurtzman C.P."/>
            <person name="Blackwell M."/>
            <person name="Grigoriev I.V."/>
            <person name="Jeffries T.W."/>
        </authorList>
    </citation>
    <scope>NUCLEOTIDE SEQUENCE [LARGE SCALE GENOMIC DNA]</scope>
    <source>
        <strain evidence="9 10">NRRL YB-4993</strain>
    </source>
</reference>
<dbReference type="GO" id="GO:0003676">
    <property type="term" value="F:nucleic acid binding"/>
    <property type="evidence" value="ECO:0007669"/>
    <property type="project" value="InterPro"/>
</dbReference>
<feature type="domain" description="Helicase ATP-binding" evidence="7">
    <location>
        <begin position="182"/>
        <end position="382"/>
    </location>
</feature>
<evidence type="ECO:0000256" key="1">
    <source>
        <dbReference type="ARBA" id="ARBA00012552"/>
    </source>
</evidence>
<gene>
    <name evidence="9" type="ORF">METBIDRAFT_39457</name>
</gene>
<keyword evidence="5" id="KW-0067">ATP-binding</keyword>
<evidence type="ECO:0000256" key="2">
    <source>
        <dbReference type="ARBA" id="ARBA00022741"/>
    </source>
</evidence>
<dbReference type="STRING" id="869754.A0A1A0HFE2"/>
<sequence>MSRPLSAEELLLRELEAAKPRFLSRKKRTKLRQEASREDPSKEGSPAPAGRQQAAPDDAAEAAPEPAHKRRKTPTGTYALSWDSDDDTAGAFQPLVEVDAAHPEADSAAVPGAHWSQKPLLAMTARDWRIFKGEFNITSKGKDIAPPLRRWAEEPLLPARLRDVVEHELRYTEPTPIQRAAVPVALRSRDVVGVAETGSGKTLAFLVPMLAYLLNIEDAYMQHEHAQESNHNRALALVLAPTRELALQIAAEAEKMARVLGLSVVAVIGGHQYEETVHSLRRGVHIVVATPGRLVDSLERGIVSLSRCYHLTMDEADKMIDMGFEKPLRQILLYLPGREQLAGLLDGRIFRVAKRLSLMFTATLSPAIEKITQQYLSLPAYLFVGGAGELVASIRQTFDYLGKAPADRQAEDSGRVARLVRLLQAHRQRGAFSVVVFANYKTVVEHVADALAAAAVGPVAVLHGSKSQEARERAIDAFRARAVLVLVATDVAARGIDVPHVSMVVNYQMSGRFEDYVHRIGRTGRAGREGLSHTFVDDGDGATFAPLRRFLQKGGGRVPEWLLRRDGGG</sequence>
<proteinExistence type="predicted"/>
<evidence type="ECO:0000259" key="8">
    <source>
        <dbReference type="PROSITE" id="PS51194"/>
    </source>
</evidence>
<feature type="compositionally biased region" description="Low complexity" evidence="6">
    <location>
        <begin position="54"/>
        <end position="65"/>
    </location>
</feature>
<comment type="caution">
    <text evidence="9">The sequence shown here is derived from an EMBL/GenBank/DDBJ whole genome shotgun (WGS) entry which is preliminary data.</text>
</comment>
<evidence type="ECO:0000256" key="3">
    <source>
        <dbReference type="ARBA" id="ARBA00022801"/>
    </source>
</evidence>
<evidence type="ECO:0000313" key="10">
    <source>
        <dbReference type="Proteomes" id="UP000092555"/>
    </source>
</evidence>
<evidence type="ECO:0000256" key="5">
    <source>
        <dbReference type="ARBA" id="ARBA00022840"/>
    </source>
</evidence>
<evidence type="ECO:0000256" key="6">
    <source>
        <dbReference type="SAM" id="MobiDB-lite"/>
    </source>
</evidence>
<dbReference type="Gene3D" id="3.40.50.300">
    <property type="entry name" value="P-loop containing nucleotide triphosphate hydrolases"/>
    <property type="match status" value="2"/>
</dbReference>
<dbReference type="SMART" id="SM00490">
    <property type="entry name" value="HELICc"/>
    <property type="match status" value="1"/>
</dbReference>
<dbReference type="EMBL" id="LXTC01000002">
    <property type="protein sequence ID" value="OBA22617.1"/>
    <property type="molecule type" value="Genomic_DNA"/>
</dbReference>
<organism evidence="9 10">
    <name type="scientific">Metschnikowia bicuspidata var. bicuspidata NRRL YB-4993</name>
    <dbReference type="NCBI Taxonomy" id="869754"/>
    <lineage>
        <taxon>Eukaryota</taxon>
        <taxon>Fungi</taxon>
        <taxon>Dikarya</taxon>
        <taxon>Ascomycota</taxon>
        <taxon>Saccharomycotina</taxon>
        <taxon>Pichiomycetes</taxon>
        <taxon>Metschnikowiaceae</taxon>
        <taxon>Metschnikowia</taxon>
    </lineage>
</organism>
<name>A0A1A0HFE2_9ASCO</name>
<evidence type="ECO:0000259" key="7">
    <source>
        <dbReference type="PROSITE" id="PS51192"/>
    </source>
</evidence>
<dbReference type="PROSITE" id="PS51194">
    <property type="entry name" value="HELICASE_CTER"/>
    <property type="match status" value="1"/>
</dbReference>
<dbReference type="GO" id="GO:0016787">
    <property type="term" value="F:hydrolase activity"/>
    <property type="evidence" value="ECO:0007669"/>
    <property type="project" value="UniProtKB-KW"/>
</dbReference>
<keyword evidence="2" id="KW-0547">Nucleotide-binding</keyword>
<dbReference type="PANTHER" id="PTHR47958">
    <property type="entry name" value="ATP-DEPENDENT RNA HELICASE DBP3"/>
    <property type="match status" value="1"/>
</dbReference>
<dbReference type="GeneID" id="30030121"/>
<keyword evidence="10" id="KW-1185">Reference proteome</keyword>
<dbReference type="GO" id="GO:0003724">
    <property type="term" value="F:RNA helicase activity"/>
    <property type="evidence" value="ECO:0007669"/>
    <property type="project" value="UniProtKB-EC"/>
</dbReference>
<dbReference type="GO" id="GO:0005524">
    <property type="term" value="F:ATP binding"/>
    <property type="evidence" value="ECO:0007669"/>
    <property type="project" value="UniProtKB-KW"/>
</dbReference>
<feature type="region of interest" description="Disordered" evidence="6">
    <location>
        <begin position="16"/>
        <end position="84"/>
    </location>
</feature>
<dbReference type="PROSITE" id="PS51192">
    <property type="entry name" value="HELICASE_ATP_BIND_1"/>
    <property type="match status" value="1"/>
</dbReference>
<dbReference type="Pfam" id="PF00271">
    <property type="entry name" value="Helicase_C"/>
    <property type="match status" value="1"/>
</dbReference>
<dbReference type="CDD" id="cd18787">
    <property type="entry name" value="SF2_C_DEAD"/>
    <property type="match status" value="1"/>
</dbReference>
<dbReference type="Proteomes" id="UP000092555">
    <property type="component" value="Unassembled WGS sequence"/>
</dbReference>
<keyword evidence="4" id="KW-0347">Helicase</keyword>
<dbReference type="InterPro" id="IPR027417">
    <property type="entry name" value="P-loop_NTPase"/>
</dbReference>
<dbReference type="SUPFAM" id="SSF52540">
    <property type="entry name" value="P-loop containing nucleoside triphosphate hydrolases"/>
    <property type="match status" value="1"/>
</dbReference>